<reference evidence="1" key="1">
    <citation type="submission" date="2021-12" db="EMBL/GenBank/DDBJ databases">
        <authorList>
            <person name="Veyrier F.J."/>
        </authorList>
    </citation>
    <scope>NUCLEOTIDE SEQUENCE</scope>
    <source>
        <strain evidence="1">SAG 1488-6</strain>
    </source>
</reference>
<name>A0ABY4E8I4_VITST</name>
<dbReference type="RefSeq" id="WP_244802723.1">
    <property type="nucleotide sequence ID" value="NZ_CP091512.1"/>
</dbReference>
<dbReference type="PANTHER" id="PTHR10948:SF23">
    <property type="entry name" value="TRANSPOSASE INSI FOR INSERTION SEQUENCE ELEMENT IS30A-RELATED"/>
    <property type="match status" value="1"/>
</dbReference>
<evidence type="ECO:0000313" key="2">
    <source>
        <dbReference type="Proteomes" id="UP000832034"/>
    </source>
</evidence>
<organism evidence="1 2">
    <name type="scientific">Vitreoscilla stercoraria</name>
    <dbReference type="NCBI Taxonomy" id="61"/>
    <lineage>
        <taxon>Bacteria</taxon>
        <taxon>Pseudomonadati</taxon>
        <taxon>Pseudomonadota</taxon>
        <taxon>Betaproteobacteria</taxon>
        <taxon>Neisseriales</taxon>
        <taxon>Neisseriaceae</taxon>
        <taxon>Vitreoscilla</taxon>
    </lineage>
</organism>
<dbReference type="InterPro" id="IPR053392">
    <property type="entry name" value="Transposase_IS30-like"/>
</dbReference>
<protein>
    <submittedName>
        <fullName evidence="1">IS30 family transposase</fullName>
    </submittedName>
</protein>
<gene>
    <name evidence="1" type="ORF">LVJ81_10510</name>
</gene>
<keyword evidence="2" id="KW-1185">Reference proteome</keyword>
<evidence type="ECO:0000313" key="1">
    <source>
        <dbReference type="EMBL" id="UOO92050.1"/>
    </source>
</evidence>
<dbReference type="NCBIfam" id="NF033563">
    <property type="entry name" value="transpos_IS30"/>
    <property type="match status" value="1"/>
</dbReference>
<proteinExistence type="predicted"/>
<dbReference type="Proteomes" id="UP000832034">
    <property type="component" value="Chromosome"/>
</dbReference>
<dbReference type="InterPro" id="IPR051917">
    <property type="entry name" value="Transposase-Integrase"/>
</dbReference>
<dbReference type="EMBL" id="CP091512">
    <property type="protein sequence ID" value="UOO92050.1"/>
    <property type="molecule type" value="Genomic_DNA"/>
</dbReference>
<dbReference type="PANTHER" id="PTHR10948">
    <property type="entry name" value="TRANSPOSASE"/>
    <property type="match status" value="1"/>
</dbReference>
<accession>A0ABY4E8I4</accession>
<reference evidence="1" key="2">
    <citation type="journal article" date="2022" name="Res Sq">
        <title>Evolution of multicellular longitudinally dividing oral cavity symbionts (Neisseriaceae).</title>
        <authorList>
            <person name="Nyongesa S."/>
            <person name="Weber P."/>
            <person name="Bernet E."/>
            <person name="Pullido F."/>
            <person name="Nieckarz M."/>
            <person name="Delaby M."/>
            <person name="Nieves C."/>
            <person name="Viehboeck T."/>
            <person name="Krause N."/>
            <person name="Rivera-Millot A."/>
            <person name="Nakamura A."/>
            <person name="Vischer N."/>
            <person name="VanNieuwenhze M."/>
            <person name="Brun Y."/>
            <person name="Cava F."/>
            <person name="Bulgheresi S."/>
            <person name="Veyrier F."/>
        </authorList>
    </citation>
    <scope>NUCLEOTIDE SEQUENCE</scope>
    <source>
        <strain evidence="1">SAG 1488-6</strain>
    </source>
</reference>
<sequence length="156" mass="18408">MVIDKLSCCWSPEQIAGWLKFIQFPHNPSMHVSYETIYKSLYLLKKNILPPKLKRHLRRKRMFRHARNHHNSGKQQIPNLKSIWDRPKEIKDRQYVGHWEGDMIIGTLASAIVTLVERKSRYTLLGKTADKKSISVIKAVIDQLASYSHFWCMTYK</sequence>